<dbReference type="PROSITE" id="PS50011">
    <property type="entry name" value="PROTEIN_KINASE_DOM"/>
    <property type="match status" value="1"/>
</dbReference>
<evidence type="ECO:0000259" key="9">
    <source>
        <dbReference type="PROSITE" id="PS50011"/>
    </source>
</evidence>
<reference evidence="10 11" key="1">
    <citation type="submission" date="2024-04" db="EMBL/GenBank/DDBJ databases">
        <title>Tritrichomonas musculus Genome.</title>
        <authorList>
            <person name="Alves-Ferreira E."/>
            <person name="Grigg M."/>
            <person name="Lorenzi H."/>
            <person name="Galac M."/>
        </authorList>
    </citation>
    <scope>NUCLEOTIDE SEQUENCE [LARGE SCALE GENOMIC DNA]</scope>
    <source>
        <strain evidence="10 11">EAF2021</strain>
    </source>
</reference>
<dbReference type="SUPFAM" id="SSF50985">
    <property type="entry name" value="RCC1/BLIP-II"/>
    <property type="match status" value="1"/>
</dbReference>
<dbReference type="Gene3D" id="3.30.200.20">
    <property type="entry name" value="Phosphorylase Kinase, domain 1"/>
    <property type="match status" value="1"/>
</dbReference>
<gene>
    <name evidence="10" type="ORF">M9Y10_004316</name>
</gene>
<feature type="domain" description="Protein kinase" evidence="9">
    <location>
        <begin position="439"/>
        <end position="709"/>
    </location>
</feature>
<feature type="repeat" description="RCC1" evidence="6">
    <location>
        <begin position="243"/>
        <end position="295"/>
    </location>
</feature>
<dbReference type="SMART" id="SM00220">
    <property type="entry name" value="S_TKc"/>
    <property type="match status" value="1"/>
</dbReference>
<dbReference type="InterPro" id="IPR000719">
    <property type="entry name" value="Prot_kinase_dom"/>
</dbReference>
<dbReference type="PANTHER" id="PTHR24345:SF0">
    <property type="entry name" value="CELL CYCLE SERINE_THREONINE-PROTEIN KINASE CDC5_MSD2"/>
    <property type="match status" value="1"/>
</dbReference>
<dbReference type="InterPro" id="IPR000408">
    <property type="entry name" value="Reg_chr_condens"/>
</dbReference>
<evidence type="ECO:0000313" key="11">
    <source>
        <dbReference type="Proteomes" id="UP001470230"/>
    </source>
</evidence>
<dbReference type="InterPro" id="IPR017441">
    <property type="entry name" value="Protein_kinase_ATP_BS"/>
</dbReference>
<dbReference type="InterPro" id="IPR001245">
    <property type="entry name" value="Ser-Thr/Tyr_kinase_cat_dom"/>
</dbReference>
<evidence type="ECO:0000256" key="1">
    <source>
        <dbReference type="ARBA" id="ARBA00022527"/>
    </source>
</evidence>
<dbReference type="PROSITE" id="PS00107">
    <property type="entry name" value="PROTEIN_KINASE_ATP"/>
    <property type="match status" value="1"/>
</dbReference>
<dbReference type="EMBL" id="JAPFFF010000010">
    <property type="protein sequence ID" value="KAK8881572.1"/>
    <property type="molecule type" value="Genomic_DNA"/>
</dbReference>
<evidence type="ECO:0000256" key="3">
    <source>
        <dbReference type="ARBA" id="ARBA00022741"/>
    </source>
</evidence>
<keyword evidence="3 7" id="KW-0547">Nucleotide-binding</keyword>
<dbReference type="PROSITE" id="PS50012">
    <property type="entry name" value="RCC1_3"/>
    <property type="match status" value="1"/>
</dbReference>
<evidence type="ECO:0000313" key="10">
    <source>
        <dbReference type="EMBL" id="KAK8881572.1"/>
    </source>
</evidence>
<dbReference type="InterPro" id="IPR009091">
    <property type="entry name" value="RCC1/BLIP-II"/>
</dbReference>
<dbReference type="PROSITE" id="PS00108">
    <property type="entry name" value="PROTEIN_KINASE_ST"/>
    <property type="match status" value="1"/>
</dbReference>
<dbReference type="PANTHER" id="PTHR24345">
    <property type="entry name" value="SERINE/THREONINE-PROTEIN KINASE PLK"/>
    <property type="match status" value="1"/>
</dbReference>
<sequence>MKVCGYNGSYGLGGSLNNNNNKKGDIKFPGQSCLEISSLLSFSTYYHSVWINQTFDAFAVGDNGRGQISSTLPKEELKTDTKINLQHKNGQPCKFISAVAGGLYTLYLVSGETSGDPSQLVLAYENKETIFLNIGKRSPMSLFGGSITSAAIDTEGAVIIITASVFKSPTSEVECLTLPGGDRAVKAACGDDTVIALGESGRVFECSMKAAKKSFSEVGELSGIKINEISGAFCHFFAVSDVGQVFGRGSNDHSRLGMAIDIEEVNEFKLIESLSKRQIVEVSAGSADSLFRTSEGKILGCGWNDNGELMLKSGNKKYVFPPEDTLVTSGATFCISGNFKSVVFAGVEPPPNTPNRKITSFGSTKQPPKEAKKLRTTVSSETSELRELLKKKEEEISSLKKRVEELERENRHLRESATPSASKKQPGLEILDTATLDKLRRIKSLGRGATSEVFEVGREELFALKVYYPEIVSEDNDDDDDDDADEGKVAINIENARRFLLEYESINQLDHANIIKAFGISFGDSTHPPAILLEYCVSNLKKKIKKLTNSERICAIVDLSSAMKEVHSVGIIHRDLKLENILLDENNKIKVSDFGLCTLMTVDNESKTRTQMTGTLKYMAPELVQEKTDYNEKVDVYAFGVVVFLILTKGEFPKISLADVGAGKKADIPSSISGFSRDLINKCWSYEASDRPSFAEICDTLKGNEDKLI</sequence>
<dbReference type="InterPro" id="IPR011009">
    <property type="entry name" value="Kinase-like_dom_sf"/>
</dbReference>
<dbReference type="Pfam" id="PF07714">
    <property type="entry name" value="PK_Tyr_Ser-Thr"/>
    <property type="match status" value="1"/>
</dbReference>
<feature type="binding site" evidence="7">
    <location>
        <position position="465"/>
    </location>
    <ligand>
        <name>ATP</name>
        <dbReference type="ChEBI" id="CHEBI:30616"/>
    </ligand>
</feature>
<organism evidence="10 11">
    <name type="scientific">Tritrichomonas musculus</name>
    <dbReference type="NCBI Taxonomy" id="1915356"/>
    <lineage>
        <taxon>Eukaryota</taxon>
        <taxon>Metamonada</taxon>
        <taxon>Parabasalia</taxon>
        <taxon>Tritrichomonadida</taxon>
        <taxon>Tritrichomonadidae</taxon>
        <taxon>Tritrichomonas</taxon>
    </lineage>
</organism>
<keyword evidence="11" id="KW-1185">Reference proteome</keyword>
<keyword evidence="4" id="KW-0418">Kinase</keyword>
<proteinExistence type="predicted"/>
<feature type="compositionally biased region" description="Polar residues" evidence="8">
    <location>
        <begin position="354"/>
        <end position="366"/>
    </location>
</feature>
<feature type="region of interest" description="Disordered" evidence="8">
    <location>
        <begin position="350"/>
        <end position="378"/>
    </location>
</feature>
<dbReference type="SUPFAM" id="SSF56112">
    <property type="entry name" value="Protein kinase-like (PK-like)"/>
    <property type="match status" value="1"/>
</dbReference>
<keyword evidence="5 7" id="KW-0067">ATP-binding</keyword>
<name>A0ABR2JRP9_9EUKA</name>
<dbReference type="Proteomes" id="UP001470230">
    <property type="component" value="Unassembled WGS sequence"/>
</dbReference>
<evidence type="ECO:0000256" key="5">
    <source>
        <dbReference type="ARBA" id="ARBA00022840"/>
    </source>
</evidence>
<keyword evidence="2" id="KW-0808">Transferase</keyword>
<dbReference type="InterPro" id="IPR008271">
    <property type="entry name" value="Ser/Thr_kinase_AS"/>
</dbReference>
<evidence type="ECO:0000256" key="8">
    <source>
        <dbReference type="SAM" id="MobiDB-lite"/>
    </source>
</evidence>
<keyword evidence="1" id="KW-0723">Serine/threonine-protein kinase</keyword>
<evidence type="ECO:0000256" key="6">
    <source>
        <dbReference type="PROSITE-ProRule" id="PRU00235"/>
    </source>
</evidence>
<dbReference type="Gene3D" id="2.130.10.30">
    <property type="entry name" value="Regulator of chromosome condensation 1/beta-lactamase-inhibitor protein II"/>
    <property type="match status" value="2"/>
</dbReference>
<protein>
    <recommendedName>
        <fullName evidence="9">Protein kinase domain-containing protein</fullName>
    </recommendedName>
</protein>
<comment type="caution">
    <text evidence="10">The sequence shown here is derived from an EMBL/GenBank/DDBJ whole genome shotgun (WGS) entry which is preliminary data.</text>
</comment>
<dbReference type="Gene3D" id="1.10.510.10">
    <property type="entry name" value="Transferase(Phosphotransferase) domain 1"/>
    <property type="match status" value="1"/>
</dbReference>
<feature type="region of interest" description="Disordered" evidence="8">
    <location>
        <begin position="407"/>
        <end position="426"/>
    </location>
</feature>
<evidence type="ECO:0000256" key="7">
    <source>
        <dbReference type="PROSITE-ProRule" id="PRU10141"/>
    </source>
</evidence>
<accession>A0ABR2JRP9</accession>
<evidence type="ECO:0000256" key="2">
    <source>
        <dbReference type="ARBA" id="ARBA00022679"/>
    </source>
</evidence>
<evidence type="ECO:0000256" key="4">
    <source>
        <dbReference type="ARBA" id="ARBA00022777"/>
    </source>
</evidence>